<name>A0A831PJ00_9BACT</name>
<evidence type="ECO:0000313" key="1">
    <source>
        <dbReference type="EMBL" id="HDR51214.1"/>
    </source>
</evidence>
<proteinExistence type="predicted"/>
<dbReference type="Proteomes" id="UP000886047">
    <property type="component" value="Unassembled WGS sequence"/>
</dbReference>
<sequence>MKKFGIISVLLFIVAFSAEARKEKIKFNLKFGFIKGGEADLIISDTLFNNQPAVHYYLAGRTTGLSDRLFGVNDIYETTVDAETRLPLKSIRNIKEGKYRWYNETLYFHDSDSIFSQKSGGRKVPHNLVDIVSVFFYFIHHHLVDDMNPGSSVIMPTFHADKISDINVRYLGDEKVDTDLGKIDCYVLVPSVDKGKVLKRSDGLKFFISKETNLPVMLEFDMRVGALRAELVSYTIDGKQQAAR</sequence>
<protein>
    <submittedName>
        <fullName evidence="1">DUF3108 domain-containing protein</fullName>
    </submittedName>
</protein>
<dbReference type="EMBL" id="DSDK01000344">
    <property type="protein sequence ID" value="HDR51214.1"/>
    <property type="molecule type" value="Genomic_DNA"/>
</dbReference>
<dbReference type="AlphaFoldDB" id="A0A831PJ00"/>
<accession>A0A831PJ00</accession>
<organism evidence="1">
    <name type="scientific">Mariniphaga anaerophila</name>
    <dbReference type="NCBI Taxonomy" id="1484053"/>
    <lineage>
        <taxon>Bacteria</taxon>
        <taxon>Pseudomonadati</taxon>
        <taxon>Bacteroidota</taxon>
        <taxon>Bacteroidia</taxon>
        <taxon>Marinilabiliales</taxon>
        <taxon>Prolixibacteraceae</taxon>
        <taxon>Mariniphaga</taxon>
    </lineage>
</organism>
<comment type="caution">
    <text evidence="1">The sequence shown here is derived from an EMBL/GenBank/DDBJ whole genome shotgun (WGS) entry which is preliminary data.</text>
</comment>
<dbReference type="Pfam" id="PF11306">
    <property type="entry name" value="DUF3108"/>
    <property type="match status" value="1"/>
</dbReference>
<dbReference type="InterPro" id="IPR021457">
    <property type="entry name" value="DUF3108"/>
</dbReference>
<gene>
    <name evidence="1" type="ORF">ENN90_06270</name>
</gene>
<reference evidence="1" key="1">
    <citation type="journal article" date="2020" name="mSystems">
        <title>Genome- and Community-Level Interaction Insights into Carbon Utilization and Element Cycling Functions of Hydrothermarchaeota in Hydrothermal Sediment.</title>
        <authorList>
            <person name="Zhou Z."/>
            <person name="Liu Y."/>
            <person name="Xu W."/>
            <person name="Pan J."/>
            <person name="Luo Z.H."/>
            <person name="Li M."/>
        </authorList>
    </citation>
    <scope>NUCLEOTIDE SEQUENCE [LARGE SCALE GENOMIC DNA]</scope>
    <source>
        <strain evidence="1">SpSt-1217</strain>
    </source>
</reference>